<organism evidence="4">
    <name type="scientific">Heterosigma akashiwo</name>
    <name type="common">Chromophytic alga</name>
    <name type="synonym">Heterosigma carterae</name>
    <dbReference type="NCBI Taxonomy" id="2829"/>
    <lineage>
        <taxon>Eukaryota</taxon>
        <taxon>Sar</taxon>
        <taxon>Stramenopiles</taxon>
        <taxon>Ochrophyta</taxon>
        <taxon>Raphidophyceae</taxon>
        <taxon>Chattonellales</taxon>
        <taxon>Chattonellaceae</taxon>
        <taxon>Heterosigma</taxon>
    </lineage>
</organism>
<keyword evidence="2" id="KW-0472">Membrane</keyword>
<reference evidence="4" key="1">
    <citation type="submission" date="2021-01" db="EMBL/GenBank/DDBJ databases">
        <authorList>
            <person name="Corre E."/>
            <person name="Pelletier E."/>
            <person name="Niang G."/>
            <person name="Scheremetjew M."/>
            <person name="Finn R."/>
            <person name="Kale V."/>
            <person name="Holt S."/>
            <person name="Cochrane G."/>
            <person name="Meng A."/>
            <person name="Brown T."/>
            <person name="Cohen L."/>
        </authorList>
    </citation>
    <scope>NUCLEOTIDE SEQUENCE</scope>
    <source>
        <strain evidence="4">CCMP3107</strain>
    </source>
</reference>
<evidence type="ECO:0000256" key="1">
    <source>
        <dbReference type="SAM" id="Coils"/>
    </source>
</evidence>
<feature type="signal peptide" evidence="3">
    <location>
        <begin position="1"/>
        <end position="22"/>
    </location>
</feature>
<keyword evidence="2" id="KW-0812">Transmembrane</keyword>
<keyword evidence="1" id="KW-0175">Coiled coil</keyword>
<accession>A0A6S9KKZ4</accession>
<evidence type="ECO:0000256" key="2">
    <source>
        <dbReference type="SAM" id="Phobius"/>
    </source>
</evidence>
<feature type="coiled-coil region" evidence="1">
    <location>
        <begin position="33"/>
        <end position="67"/>
    </location>
</feature>
<name>A0A6S9KKZ4_HETAK</name>
<evidence type="ECO:0000256" key="3">
    <source>
        <dbReference type="SAM" id="SignalP"/>
    </source>
</evidence>
<sequence>MRFALVLLVIFAASILPAGVFAVTDNTQPGTMRRRLQTTDESDQEKIKRLEAQVDKYEEELAALRKETHAGPVVGFFKGLVKFGAVAGGIFAIVFLCILGPIAAESGGGDVVMRKLGLPCIGCFALYFFVKHCVK</sequence>
<dbReference type="EMBL" id="HBIU01022832">
    <property type="protein sequence ID" value="CAE0631903.1"/>
    <property type="molecule type" value="Transcribed_RNA"/>
</dbReference>
<keyword evidence="2" id="KW-1133">Transmembrane helix</keyword>
<dbReference type="AlphaFoldDB" id="A0A6S9KKZ4"/>
<feature type="chain" id="PRO_5030159607" evidence="3">
    <location>
        <begin position="23"/>
        <end position="135"/>
    </location>
</feature>
<feature type="transmembrane region" description="Helical" evidence="2">
    <location>
        <begin position="83"/>
        <end position="104"/>
    </location>
</feature>
<protein>
    <submittedName>
        <fullName evidence="4">Uncharacterized protein</fullName>
    </submittedName>
</protein>
<feature type="transmembrane region" description="Helical" evidence="2">
    <location>
        <begin position="111"/>
        <end position="130"/>
    </location>
</feature>
<keyword evidence="3" id="KW-0732">Signal</keyword>
<proteinExistence type="predicted"/>
<gene>
    <name evidence="4" type="ORF">HAKA00212_LOCUS10608</name>
</gene>
<evidence type="ECO:0000313" key="4">
    <source>
        <dbReference type="EMBL" id="CAE0631903.1"/>
    </source>
</evidence>